<dbReference type="PROSITE" id="PS51656">
    <property type="entry name" value="4FE4S"/>
    <property type="match status" value="1"/>
</dbReference>
<dbReference type="InterPro" id="IPR007202">
    <property type="entry name" value="4Fe-4S_dom"/>
</dbReference>
<dbReference type="Gene3D" id="1.10.15.40">
    <property type="entry name" value="Electron transport complex subunit B, putative Fe-S cluster"/>
    <property type="match status" value="1"/>
</dbReference>
<protein>
    <submittedName>
        <fullName evidence="6">Putative Fe-S cluster</fullName>
    </submittedName>
</protein>
<dbReference type="InterPro" id="IPR024264">
    <property type="entry name" value="DUF3786"/>
</dbReference>
<dbReference type="EMBL" id="FQXS01000003">
    <property type="protein sequence ID" value="SHH53727.1"/>
    <property type="molecule type" value="Genomic_DNA"/>
</dbReference>
<accession>A0A1M5TSH3</accession>
<proteinExistence type="predicted"/>
<evidence type="ECO:0000256" key="2">
    <source>
        <dbReference type="ARBA" id="ARBA00022723"/>
    </source>
</evidence>
<dbReference type="RefSeq" id="WP_073373614.1">
    <property type="nucleotide sequence ID" value="NZ_FQXS01000003.1"/>
</dbReference>
<dbReference type="AlphaFoldDB" id="A0A1M5TSH3"/>
<gene>
    <name evidence="6" type="ORF">SAMN02745124_00891</name>
</gene>
<dbReference type="OrthoDB" id="9793312at2"/>
<dbReference type="GO" id="GO:0046872">
    <property type="term" value="F:metal ion binding"/>
    <property type="evidence" value="ECO:0007669"/>
    <property type="project" value="UniProtKB-KW"/>
</dbReference>
<evidence type="ECO:0000256" key="3">
    <source>
        <dbReference type="ARBA" id="ARBA00023004"/>
    </source>
</evidence>
<sequence length="272" mass="30790">MARPENAMEIFRLLNKSNCRECGEKTCLAFAGAVFQGRRAIGECPHLSPRVIERFADARSLADARSDDSFDEPRNQVAALDFQQAATRIGGRVQGNRLTLKILGKDFSIDDKGDFHTDIHMLPWVIGPFLGYVLDCRGREVSGEWLSFRELRGGAERYPLFRKRIEEAMRQIADRYPDLFSDMAHLFRGRQIDSPFDSDVSVILPVLPLVPIMICYWQADEGMDSDLLIFFDRSADDNIGIDNAYTLAAGLTQMFEKLALRHGVPIDHPHLN</sequence>
<name>A0A1M5TSH3_9BACT</name>
<keyword evidence="4" id="KW-0411">Iron-sulfur</keyword>
<reference evidence="6 7" key="1">
    <citation type="submission" date="2016-11" db="EMBL/GenBank/DDBJ databases">
        <authorList>
            <person name="Jaros S."/>
            <person name="Januszkiewicz K."/>
            <person name="Wedrychowicz H."/>
        </authorList>
    </citation>
    <scope>NUCLEOTIDE SEQUENCE [LARGE SCALE GENOMIC DNA]</scope>
    <source>
        <strain evidence="6 7">DSM 9705</strain>
    </source>
</reference>
<evidence type="ECO:0000259" key="5">
    <source>
        <dbReference type="PROSITE" id="PS51656"/>
    </source>
</evidence>
<evidence type="ECO:0000256" key="4">
    <source>
        <dbReference type="ARBA" id="ARBA00023014"/>
    </source>
</evidence>
<dbReference type="Proteomes" id="UP000184139">
    <property type="component" value="Unassembled WGS sequence"/>
</dbReference>
<dbReference type="GO" id="GO:0051539">
    <property type="term" value="F:4 iron, 4 sulfur cluster binding"/>
    <property type="evidence" value="ECO:0007669"/>
    <property type="project" value="UniProtKB-KW"/>
</dbReference>
<dbReference type="Pfam" id="PF04060">
    <property type="entry name" value="FeS"/>
    <property type="match status" value="1"/>
</dbReference>
<evidence type="ECO:0000256" key="1">
    <source>
        <dbReference type="ARBA" id="ARBA00022485"/>
    </source>
</evidence>
<dbReference type="STRING" id="1121409.SAMN02745124_00891"/>
<evidence type="ECO:0000313" key="6">
    <source>
        <dbReference type="EMBL" id="SHH53727.1"/>
    </source>
</evidence>
<keyword evidence="3" id="KW-0408">Iron</keyword>
<dbReference type="Pfam" id="PF12654">
    <property type="entry name" value="DUF3786"/>
    <property type="match status" value="1"/>
</dbReference>
<keyword evidence="7" id="KW-1185">Reference proteome</keyword>
<organism evidence="6 7">
    <name type="scientific">Desulfofustis glycolicus DSM 9705</name>
    <dbReference type="NCBI Taxonomy" id="1121409"/>
    <lineage>
        <taxon>Bacteria</taxon>
        <taxon>Pseudomonadati</taxon>
        <taxon>Thermodesulfobacteriota</taxon>
        <taxon>Desulfobulbia</taxon>
        <taxon>Desulfobulbales</taxon>
        <taxon>Desulfocapsaceae</taxon>
        <taxon>Desulfofustis</taxon>
    </lineage>
</organism>
<evidence type="ECO:0000313" key="7">
    <source>
        <dbReference type="Proteomes" id="UP000184139"/>
    </source>
</evidence>
<keyword evidence="2" id="KW-0479">Metal-binding</keyword>
<feature type="domain" description="4Fe-4S" evidence="5">
    <location>
        <begin position="1"/>
        <end position="61"/>
    </location>
</feature>
<keyword evidence="1" id="KW-0004">4Fe-4S</keyword>